<comment type="pathway">
    <text evidence="1">Pyrimidine metabolism; CTP biosynthesis via de novo pathway; UDP from UMP (UMPK route): step 1/1.</text>
</comment>
<protein>
    <recommendedName>
        <fullName evidence="3">UMP kinase</fullName>
        <ecNumber evidence="3">2.7.4.22</ecNumber>
    </recommendedName>
    <alternativeName>
        <fullName evidence="10">Uridine monophosphate kinase</fullName>
    </alternativeName>
</protein>
<dbReference type="Pfam" id="PF00696">
    <property type="entry name" value="AA_kinase"/>
    <property type="match status" value="1"/>
</dbReference>
<dbReference type="InterPro" id="IPR011818">
    <property type="entry name" value="Uridylate_kinase_arch/spir"/>
</dbReference>
<evidence type="ECO:0000313" key="12">
    <source>
        <dbReference type="EMBL" id="PIW36419.1"/>
    </source>
</evidence>
<feature type="domain" description="Aspartate/glutamate/uridylate kinase" evidence="11">
    <location>
        <begin position="2"/>
        <end position="202"/>
    </location>
</feature>
<evidence type="ECO:0000313" key="13">
    <source>
        <dbReference type="Proteomes" id="UP000230292"/>
    </source>
</evidence>
<dbReference type="InterPro" id="IPR036393">
    <property type="entry name" value="AceGlu_kinase-like_sf"/>
</dbReference>
<keyword evidence="7 12" id="KW-0418">Kinase</keyword>
<accession>A0A2M7H2K6</accession>
<keyword evidence="9" id="KW-0665">Pyrimidine biosynthesis</keyword>
<dbReference type="PANTHER" id="PTHR42833">
    <property type="entry name" value="URIDYLATE KINASE"/>
    <property type="match status" value="1"/>
</dbReference>
<dbReference type="PANTHER" id="PTHR42833:SF4">
    <property type="entry name" value="URIDYLATE KINASE PUMPKIN, CHLOROPLASTIC"/>
    <property type="match status" value="1"/>
</dbReference>
<sequence>MKKIVLSLGGSLIVPGAIQSDFLRSFRELIVDHLSEYRFVIFTGGGAVARTYMEGAREICEMTDEQLDWLGIHASRLNAQLVRQIFEKESADDIIIDPTLPIAMDTPITIGAGWKPGWSTDYDAVQVAVTNGIDRVVNLSNIKYVFDKDPSEFPDAKKIEDIGWADFRKIVGSTWKPGLNAPFDPIAAKLAEEHGIEVLVADGKNIANVAAILAGNEFEGTRIHP</sequence>
<gene>
    <name evidence="12" type="ORF">COW24_05450</name>
</gene>
<evidence type="ECO:0000256" key="3">
    <source>
        <dbReference type="ARBA" id="ARBA00012899"/>
    </source>
</evidence>
<dbReference type="NCBIfam" id="TIGR02076">
    <property type="entry name" value="pyrH_arch"/>
    <property type="match status" value="1"/>
</dbReference>
<keyword evidence="5" id="KW-0808">Transferase</keyword>
<name>A0A2M7H2K6_9BACT</name>
<evidence type="ECO:0000256" key="2">
    <source>
        <dbReference type="ARBA" id="ARBA00007614"/>
    </source>
</evidence>
<dbReference type="GO" id="GO:0033862">
    <property type="term" value="F:UMP kinase activity"/>
    <property type="evidence" value="ECO:0007669"/>
    <property type="project" value="UniProtKB-EC"/>
</dbReference>
<evidence type="ECO:0000256" key="7">
    <source>
        <dbReference type="ARBA" id="ARBA00022777"/>
    </source>
</evidence>
<dbReference type="GO" id="GO:0005524">
    <property type="term" value="F:ATP binding"/>
    <property type="evidence" value="ECO:0007669"/>
    <property type="project" value="UniProtKB-KW"/>
</dbReference>
<evidence type="ECO:0000256" key="8">
    <source>
        <dbReference type="ARBA" id="ARBA00022840"/>
    </source>
</evidence>
<evidence type="ECO:0000256" key="10">
    <source>
        <dbReference type="ARBA" id="ARBA00032092"/>
    </source>
</evidence>
<dbReference type="EC" id="2.7.4.22" evidence="3"/>
<evidence type="ECO:0000256" key="1">
    <source>
        <dbReference type="ARBA" id="ARBA00004791"/>
    </source>
</evidence>
<comment type="caution">
    <text evidence="12">The sequence shown here is derived from an EMBL/GenBank/DDBJ whole genome shotgun (WGS) entry which is preliminary data.</text>
</comment>
<evidence type="ECO:0000259" key="11">
    <source>
        <dbReference type="Pfam" id="PF00696"/>
    </source>
</evidence>
<dbReference type="Proteomes" id="UP000230292">
    <property type="component" value="Unassembled WGS sequence"/>
</dbReference>
<reference evidence="12 13" key="1">
    <citation type="submission" date="2017-09" db="EMBL/GenBank/DDBJ databases">
        <title>Depth-based differentiation of microbial function through sediment-hosted aquifers and enrichment of novel symbionts in the deep terrestrial subsurface.</title>
        <authorList>
            <person name="Probst A.J."/>
            <person name="Ladd B."/>
            <person name="Jarett J.K."/>
            <person name="Geller-Mcgrath D.E."/>
            <person name="Sieber C.M."/>
            <person name="Emerson J.B."/>
            <person name="Anantharaman K."/>
            <person name="Thomas B.C."/>
            <person name="Malmstrom R."/>
            <person name="Stieglmeier M."/>
            <person name="Klingl A."/>
            <person name="Woyke T."/>
            <person name="Ryan C.M."/>
            <person name="Banfield J.F."/>
        </authorList>
    </citation>
    <scope>NUCLEOTIDE SEQUENCE [LARGE SCALE GENOMIC DNA]</scope>
    <source>
        <strain evidence="12">CG15_BIG_FIL_POST_REV_8_21_14_020_45_12</strain>
    </source>
</reference>
<dbReference type="EMBL" id="PFGC01000055">
    <property type="protein sequence ID" value="PIW36419.1"/>
    <property type="molecule type" value="Genomic_DNA"/>
</dbReference>
<organism evidence="12 13">
    <name type="scientific">Candidatus Kerfeldbacteria bacterium CG15_BIG_FIL_POST_REV_8_21_14_020_45_12</name>
    <dbReference type="NCBI Taxonomy" id="2014247"/>
    <lineage>
        <taxon>Bacteria</taxon>
        <taxon>Candidatus Kerfeldiibacteriota</taxon>
    </lineage>
</organism>
<dbReference type="Gene3D" id="3.40.1160.10">
    <property type="entry name" value="Acetylglutamate kinase-like"/>
    <property type="match status" value="1"/>
</dbReference>
<dbReference type="InterPro" id="IPR001048">
    <property type="entry name" value="Asp/Glu/Uridylate_kinase"/>
</dbReference>
<proteinExistence type="inferred from homology"/>
<evidence type="ECO:0000256" key="4">
    <source>
        <dbReference type="ARBA" id="ARBA00022490"/>
    </source>
</evidence>
<dbReference type="AlphaFoldDB" id="A0A2M7H2K6"/>
<dbReference type="GO" id="GO:0006225">
    <property type="term" value="P:UDP biosynthetic process"/>
    <property type="evidence" value="ECO:0007669"/>
    <property type="project" value="TreeGrafter"/>
</dbReference>
<keyword evidence="4" id="KW-0963">Cytoplasm</keyword>
<keyword evidence="8" id="KW-0067">ATP-binding</keyword>
<keyword evidence="6" id="KW-0547">Nucleotide-binding</keyword>
<dbReference type="SUPFAM" id="SSF53633">
    <property type="entry name" value="Carbamate kinase-like"/>
    <property type="match status" value="1"/>
</dbReference>
<comment type="similarity">
    <text evidence="2">Belongs to the UMP kinase family.</text>
</comment>
<evidence type="ECO:0000256" key="6">
    <source>
        <dbReference type="ARBA" id="ARBA00022741"/>
    </source>
</evidence>
<evidence type="ECO:0000256" key="5">
    <source>
        <dbReference type="ARBA" id="ARBA00022679"/>
    </source>
</evidence>
<evidence type="ECO:0000256" key="9">
    <source>
        <dbReference type="ARBA" id="ARBA00022975"/>
    </source>
</evidence>